<comment type="caution">
    <text evidence="2">The sequence shown here is derived from an EMBL/GenBank/DDBJ whole genome shotgun (WGS) entry which is preliminary data.</text>
</comment>
<protein>
    <submittedName>
        <fullName evidence="2">Helix-turn-helix XRE-family transcriptional regulators</fullName>
    </submittedName>
</protein>
<organism evidence="2 3">
    <name type="scientific">Termititenax aidoneus</name>
    <dbReference type="NCBI Taxonomy" id="2218524"/>
    <lineage>
        <taxon>Bacteria</taxon>
        <taxon>Bacillati</taxon>
        <taxon>Candidatus Margulisiibacteriota</taxon>
        <taxon>Candidatus Termititenacia</taxon>
        <taxon>Candidatus Termititenacales</taxon>
        <taxon>Candidatus Termititenacaceae</taxon>
        <taxon>Candidatus Termititenax</taxon>
    </lineage>
</organism>
<evidence type="ECO:0000313" key="3">
    <source>
        <dbReference type="Proteomes" id="UP000269352"/>
    </source>
</evidence>
<name>A0A388T9V9_TERA1</name>
<dbReference type="CDD" id="cd00093">
    <property type="entry name" value="HTH_XRE"/>
    <property type="match status" value="1"/>
</dbReference>
<dbReference type="InterPro" id="IPR010982">
    <property type="entry name" value="Lambda_DNA-bd_dom_sf"/>
</dbReference>
<dbReference type="SMART" id="SM00530">
    <property type="entry name" value="HTH_XRE"/>
    <property type="match status" value="1"/>
</dbReference>
<feature type="domain" description="HTH cro/C1-type" evidence="1">
    <location>
        <begin position="24"/>
        <end position="79"/>
    </location>
</feature>
<accession>A0A388T9V9</accession>
<keyword evidence="3" id="KW-1185">Reference proteome</keyword>
<dbReference type="Pfam" id="PF13443">
    <property type="entry name" value="HTH_26"/>
    <property type="match status" value="1"/>
</dbReference>
<gene>
    <name evidence="2" type="ORF">NO1_0474</name>
</gene>
<dbReference type="AlphaFoldDB" id="A0A388T9V9"/>
<evidence type="ECO:0000313" key="2">
    <source>
        <dbReference type="EMBL" id="GBR73020.1"/>
    </source>
</evidence>
<sequence length="82" mass="9844">MERTPKERYWEIINPKFKRLGKRIEKFRTAKGFPTKESLAYTSGISIYYYYRMIKGTANISLLQLMKLCETLNIKVRELIDF</sequence>
<reference evidence="2 3" key="1">
    <citation type="journal article" date="2019" name="ISME J.">
        <title>Genome analyses of uncultured TG2/ZB3 bacteria in 'Margulisbacteria' specifically attached to ectosymbiotic spirochetes of protists in the termite gut.</title>
        <authorList>
            <person name="Utami Y.D."/>
            <person name="Kuwahara H."/>
            <person name="Igai K."/>
            <person name="Murakami T."/>
            <person name="Sugaya K."/>
            <person name="Morikawa T."/>
            <person name="Nagura Y."/>
            <person name="Yuki M."/>
            <person name="Deevong P."/>
            <person name="Inoue T."/>
            <person name="Kihara K."/>
            <person name="Lo N."/>
            <person name="Yamada A."/>
            <person name="Ohkuma M."/>
            <person name="Hongoh Y."/>
        </authorList>
    </citation>
    <scope>NUCLEOTIDE SEQUENCE [LARGE SCALE GENOMIC DNA]</scope>
    <source>
        <strain evidence="2">NkOx7-01</strain>
    </source>
</reference>
<dbReference type="PROSITE" id="PS50943">
    <property type="entry name" value="HTH_CROC1"/>
    <property type="match status" value="1"/>
</dbReference>
<evidence type="ECO:0000259" key="1">
    <source>
        <dbReference type="PROSITE" id="PS50943"/>
    </source>
</evidence>
<dbReference type="Proteomes" id="UP000269352">
    <property type="component" value="Unassembled WGS sequence"/>
</dbReference>
<dbReference type="GO" id="GO:0003677">
    <property type="term" value="F:DNA binding"/>
    <property type="evidence" value="ECO:0007669"/>
    <property type="project" value="InterPro"/>
</dbReference>
<dbReference type="EMBL" id="BGZN01000005">
    <property type="protein sequence ID" value="GBR73020.1"/>
    <property type="molecule type" value="Genomic_DNA"/>
</dbReference>
<proteinExistence type="predicted"/>
<dbReference type="Gene3D" id="1.10.260.40">
    <property type="entry name" value="lambda repressor-like DNA-binding domains"/>
    <property type="match status" value="1"/>
</dbReference>
<dbReference type="SUPFAM" id="SSF47413">
    <property type="entry name" value="lambda repressor-like DNA-binding domains"/>
    <property type="match status" value="1"/>
</dbReference>
<dbReference type="InterPro" id="IPR001387">
    <property type="entry name" value="Cro/C1-type_HTH"/>
</dbReference>